<reference evidence="4" key="2">
    <citation type="submission" date="2016-03" db="EMBL/GenBank/DDBJ databases">
        <authorList>
            <person name="Ploux O."/>
        </authorList>
    </citation>
    <scope>NUCLEOTIDE SEQUENCE [LARGE SCALE GENOMIC DNA]</scope>
    <source>
        <strain evidence="4">PP9</strain>
    </source>
</reference>
<dbReference type="KEGG" id="rst:ATY39_06290"/>
<dbReference type="SMART" id="SM00327">
    <property type="entry name" value="VWA"/>
    <property type="match status" value="1"/>
</dbReference>
<sequence length="633" mass="73435">MAELSRFIQFNNEQINPRQMLQYEQLSKALSNTPSLQLTERQLIELKPQEQQIAMSVFWRHRSKQITHLGRLSDIYLLSIGFWREFNVRVWLEMEEEFKDHPYKKLIKQLALMIEEFRLMDVVEKKRPGTKQAFETRRKAYIESHKHRFEVNGQKGFIADSFLSYLFLAAHEGMIRLPQSEVADQFEPVLILFQEIYDVRNTTQSIALAVRTVFAIEEYLARDLVLDYYALMDAIPEAAKFHEHKGVTEQACGDKDNAKETIEQLFRTWHRETQEENGVHLRYELERGNAGKALSIEAEEGQEGNQISEEGVGSASDSSGKVFENDSNDIKKLPRTTKQAKKEYGEQNANVIFEEKRIEPAKDFQSLEMLSVWRKEQSPSVKALTAEFRKRMAQKEIAKRDHLTKGRLNASQLMSLVLDEHPKPFYQKNAKSKELDAVFGLLIDGSASMMDKMDETKKAVLLFHDVLRQMKITHEIVSFYEDAYEATAEVQPNTFEWLHKLQDGQKDNGLSIMSLEPHEDNRDGFAIRWMMKQLKNRDEKHRFLLIFSDGEPSAFDYAQNGIKDTAEAVLEAEKYGIQVLHLFLNTDMPSEEQLHLFHTIYGTHTVSANSVEKFTEITIRLLRKLISLVISAE</sequence>
<gene>
    <name evidence="3" type="ORF">ATY39_06290</name>
</gene>
<accession>A0A143HCC1</accession>
<dbReference type="STRING" id="241244.ATY39_06290"/>
<evidence type="ECO:0000313" key="4">
    <source>
        <dbReference type="Proteomes" id="UP000076021"/>
    </source>
</evidence>
<dbReference type="RefSeq" id="WP_066787400.1">
    <property type="nucleotide sequence ID" value="NZ_CP014806.1"/>
</dbReference>
<reference evidence="3 4" key="1">
    <citation type="journal article" date="2016" name="Genome Announc.">
        <title>Whole-Genome Sequence of Rummeliibacillus stabekisii Strain PP9 Isolated from Antarctic Soil.</title>
        <authorList>
            <person name="da Mota F.F."/>
            <person name="Vollu R.E."/>
            <person name="Jurelevicius D."/>
            <person name="Seldin L."/>
        </authorList>
    </citation>
    <scope>NUCLEOTIDE SEQUENCE [LARGE SCALE GENOMIC DNA]</scope>
    <source>
        <strain evidence="3 4">PP9</strain>
    </source>
</reference>
<dbReference type="SUPFAM" id="SSF53300">
    <property type="entry name" value="vWA-like"/>
    <property type="match status" value="1"/>
</dbReference>
<dbReference type="Gene3D" id="3.40.50.410">
    <property type="entry name" value="von Willebrand factor, type A domain"/>
    <property type="match status" value="1"/>
</dbReference>
<dbReference type="OrthoDB" id="2370292at2"/>
<dbReference type="EMBL" id="CP014806">
    <property type="protein sequence ID" value="AMW99100.1"/>
    <property type="molecule type" value="Genomic_DNA"/>
</dbReference>
<keyword evidence="4" id="KW-1185">Reference proteome</keyword>
<protein>
    <submittedName>
        <fullName evidence="3">VWA domain-containing protein</fullName>
    </submittedName>
</protein>
<dbReference type="Proteomes" id="UP000076021">
    <property type="component" value="Chromosome"/>
</dbReference>
<dbReference type="CDD" id="cd01454">
    <property type="entry name" value="vWA_norD_type"/>
    <property type="match status" value="1"/>
</dbReference>
<dbReference type="InterPro" id="IPR002035">
    <property type="entry name" value="VWF_A"/>
</dbReference>
<evidence type="ECO:0000259" key="2">
    <source>
        <dbReference type="SMART" id="SM00327"/>
    </source>
</evidence>
<feature type="domain" description="VWFA" evidence="2">
    <location>
        <begin position="436"/>
        <end position="619"/>
    </location>
</feature>
<dbReference type="PANTHER" id="PTHR41248:SF1">
    <property type="entry name" value="NORD PROTEIN"/>
    <property type="match status" value="1"/>
</dbReference>
<dbReference type="PANTHER" id="PTHR41248">
    <property type="entry name" value="NORD PROTEIN"/>
    <property type="match status" value="1"/>
</dbReference>
<evidence type="ECO:0000256" key="1">
    <source>
        <dbReference type="SAM" id="MobiDB-lite"/>
    </source>
</evidence>
<dbReference type="InterPro" id="IPR051928">
    <property type="entry name" value="NorD/CobT"/>
</dbReference>
<name>A0A143HCC1_9BACL</name>
<dbReference type="AlphaFoldDB" id="A0A143HCC1"/>
<proteinExistence type="predicted"/>
<feature type="region of interest" description="Disordered" evidence="1">
    <location>
        <begin position="298"/>
        <end position="327"/>
    </location>
</feature>
<dbReference type="InterPro" id="IPR036465">
    <property type="entry name" value="vWFA_dom_sf"/>
</dbReference>
<organism evidence="3 4">
    <name type="scientific">Rummeliibacillus stabekisii</name>
    <dbReference type="NCBI Taxonomy" id="241244"/>
    <lineage>
        <taxon>Bacteria</taxon>
        <taxon>Bacillati</taxon>
        <taxon>Bacillota</taxon>
        <taxon>Bacilli</taxon>
        <taxon>Bacillales</taxon>
        <taxon>Caryophanaceae</taxon>
        <taxon>Rummeliibacillus</taxon>
    </lineage>
</organism>
<evidence type="ECO:0000313" key="3">
    <source>
        <dbReference type="EMBL" id="AMW99100.1"/>
    </source>
</evidence>